<dbReference type="PANTHER" id="PTHR43899">
    <property type="entry name" value="RH59310P"/>
    <property type="match status" value="1"/>
</dbReference>
<dbReference type="GO" id="GO:0005783">
    <property type="term" value="C:endoplasmic reticulum"/>
    <property type="evidence" value="ECO:0007669"/>
    <property type="project" value="TreeGrafter"/>
</dbReference>
<evidence type="ECO:0000256" key="3">
    <source>
        <dbReference type="SAM" id="Phobius"/>
    </source>
</evidence>
<keyword evidence="3" id="KW-1133">Transmembrane helix</keyword>
<dbReference type="InterPro" id="IPR036291">
    <property type="entry name" value="NAD(P)-bd_dom_sf"/>
</dbReference>
<dbReference type="PANTHER" id="PTHR43899:SF13">
    <property type="entry name" value="RH59310P"/>
    <property type="match status" value="1"/>
</dbReference>
<comment type="caution">
    <text evidence="4">The sequence shown here is derived from an EMBL/GenBank/DDBJ whole genome shotgun (WGS) entry which is preliminary data.</text>
</comment>
<comment type="similarity">
    <text evidence="1">Belongs to the short-chain dehydrogenases/reductases (SDR) family.</text>
</comment>
<dbReference type="InterPro" id="IPR051019">
    <property type="entry name" value="VLCFA-Steroid_DH"/>
</dbReference>
<feature type="transmembrane region" description="Helical" evidence="3">
    <location>
        <begin position="12"/>
        <end position="34"/>
    </location>
</feature>
<dbReference type="InterPro" id="IPR002347">
    <property type="entry name" value="SDR_fam"/>
</dbReference>
<evidence type="ECO:0000313" key="5">
    <source>
        <dbReference type="Proteomes" id="UP000736335"/>
    </source>
</evidence>
<evidence type="ECO:0000256" key="1">
    <source>
        <dbReference type="ARBA" id="ARBA00006484"/>
    </source>
</evidence>
<gene>
    <name evidence="4" type="ORF">BJ322DRAFT_1075384</name>
</gene>
<dbReference type="PRINTS" id="PR00081">
    <property type="entry name" value="GDHRDH"/>
</dbReference>
<organism evidence="4 5">
    <name type="scientific">Thelephora terrestris</name>
    <dbReference type="NCBI Taxonomy" id="56493"/>
    <lineage>
        <taxon>Eukaryota</taxon>
        <taxon>Fungi</taxon>
        <taxon>Dikarya</taxon>
        <taxon>Basidiomycota</taxon>
        <taxon>Agaricomycotina</taxon>
        <taxon>Agaricomycetes</taxon>
        <taxon>Thelephorales</taxon>
        <taxon>Thelephoraceae</taxon>
        <taxon>Thelephora</taxon>
    </lineage>
</organism>
<proteinExistence type="inferred from homology"/>
<dbReference type="SUPFAM" id="SSF51735">
    <property type="entry name" value="NAD(P)-binding Rossmann-fold domains"/>
    <property type="match status" value="1"/>
</dbReference>
<dbReference type="Proteomes" id="UP000736335">
    <property type="component" value="Unassembled WGS sequence"/>
</dbReference>
<dbReference type="GO" id="GO:0016491">
    <property type="term" value="F:oxidoreductase activity"/>
    <property type="evidence" value="ECO:0007669"/>
    <property type="project" value="UniProtKB-KW"/>
</dbReference>
<sequence length="320" mass="35747">MPTLDMKTLPAIFPLLGLLFVLYCLWGVLDFIWFHYLRPKSYAKFLHGTKPYALITGATDGIGRSTAKVLYAKGFNLILHGRNEEKMKQVVEEVKAVDPASGLDAKYFIADVSRSDIDFRGIGRHFEGLNITLFVNNVGASFPNNQRIDELDEEFITNILNINARFPFFLTRAFLPTLRRTSRSGPVEVVFVGSFAGDVAVPFVSPYAGSKALIKRVSRILHADERVLSSSNLSFVYANVGEVQTGTMKVATALARPHADDYARYLVESFGSGRRSVIPHPVHHIIYAIVTGMPEVLADYIVLAEARNLFKKMEESKKTR</sequence>
<evidence type="ECO:0000313" key="4">
    <source>
        <dbReference type="EMBL" id="KAF9782297.1"/>
    </source>
</evidence>
<accession>A0A9P6L4Q7</accession>
<keyword evidence="3" id="KW-0472">Membrane</keyword>
<dbReference type="Gene3D" id="3.40.50.720">
    <property type="entry name" value="NAD(P)-binding Rossmann-like Domain"/>
    <property type="match status" value="1"/>
</dbReference>
<keyword evidence="2" id="KW-0560">Oxidoreductase</keyword>
<keyword evidence="5" id="KW-1185">Reference proteome</keyword>
<keyword evidence="3" id="KW-0812">Transmembrane</keyword>
<evidence type="ECO:0000256" key="2">
    <source>
        <dbReference type="ARBA" id="ARBA00023002"/>
    </source>
</evidence>
<dbReference type="Pfam" id="PF00106">
    <property type="entry name" value="adh_short"/>
    <property type="match status" value="1"/>
</dbReference>
<reference evidence="4" key="2">
    <citation type="submission" date="2020-11" db="EMBL/GenBank/DDBJ databases">
        <authorList>
            <consortium name="DOE Joint Genome Institute"/>
            <person name="Kuo A."/>
            <person name="Miyauchi S."/>
            <person name="Kiss E."/>
            <person name="Drula E."/>
            <person name="Kohler A."/>
            <person name="Sanchez-Garcia M."/>
            <person name="Andreopoulos B."/>
            <person name="Barry K.W."/>
            <person name="Bonito G."/>
            <person name="Buee M."/>
            <person name="Carver A."/>
            <person name="Chen C."/>
            <person name="Cichocki N."/>
            <person name="Clum A."/>
            <person name="Culley D."/>
            <person name="Crous P.W."/>
            <person name="Fauchery L."/>
            <person name="Girlanda M."/>
            <person name="Hayes R."/>
            <person name="Keri Z."/>
            <person name="Labutti K."/>
            <person name="Lipzen A."/>
            <person name="Lombard V."/>
            <person name="Magnuson J."/>
            <person name="Maillard F."/>
            <person name="Morin E."/>
            <person name="Murat C."/>
            <person name="Nolan M."/>
            <person name="Ohm R."/>
            <person name="Pangilinan J."/>
            <person name="Pereira M."/>
            <person name="Perotto S."/>
            <person name="Peter M."/>
            <person name="Riley R."/>
            <person name="Sitrit Y."/>
            <person name="Stielow B."/>
            <person name="Szollosi G."/>
            <person name="Zifcakova L."/>
            <person name="Stursova M."/>
            <person name="Spatafora J.W."/>
            <person name="Tedersoo L."/>
            <person name="Vaario L.-M."/>
            <person name="Yamada A."/>
            <person name="Yan M."/>
            <person name="Wang P."/>
            <person name="Xu J."/>
            <person name="Bruns T."/>
            <person name="Baldrian P."/>
            <person name="Vilgalys R."/>
            <person name="Henrissat B."/>
            <person name="Grigoriev I.V."/>
            <person name="Hibbett D."/>
            <person name="Nagy L.G."/>
            <person name="Martin F.M."/>
        </authorList>
    </citation>
    <scope>NUCLEOTIDE SEQUENCE</scope>
    <source>
        <strain evidence="4">UH-Tt-Lm1</strain>
    </source>
</reference>
<dbReference type="EMBL" id="WIUZ02000012">
    <property type="protein sequence ID" value="KAF9782297.1"/>
    <property type="molecule type" value="Genomic_DNA"/>
</dbReference>
<protein>
    <submittedName>
        <fullName evidence="4">NAD(P)-binding protein</fullName>
    </submittedName>
</protein>
<reference evidence="4" key="1">
    <citation type="journal article" date="2020" name="Nat. Commun.">
        <title>Large-scale genome sequencing of mycorrhizal fungi provides insights into the early evolution of symbiotic traits.</title>
        <authorList>
            <person name="Miyauchi S."/>
            <person name="Kiss E."/>
            <person name="Kuo A."/>
            <person name="Drula E."/>
            <person name="Kohler A."/>
            <person name="Sanchez-Garcia M."/>
            <person name="Morin E."/>
            <person name="Andreopoulos B."/>
            <person name="Barry K.W."/>
            <person name="Bonito G."/>
            <person name="Buee M."/>
            <person name="Carver A."/>
            <person name="Chen C."/>
            <person name="Cichocki N."/>
            <person name="Clum A."/>
            <person name="Culley D."/>
            <person name="Crous P.W."/>
            <person name="Fauchery L."/>
            <person name="Girlanda M."/>
            <person name="Hayes R.D."/>
            <person name="Keri Z."/>
            <person name="LaButti K."/>
            <person name="Lipzen A."/>
            <person name="Lombard V."/>
            <person name="Magnuson J."/>
            <person name="Maillard F."/>
            <person name="Murat C."/>
            <person name="Nolan M."/>
            <person name="Ohm R.A."/>
            <person name="Pangilinan J."/>
            <person name="Pereira M.F."/>
            <person name="Perotto S."/>
            <person name="Peter M."/>
            <person name="Pfister S."/>
            <person name="Riley R."/>
            <person name="Sitrit Y."/>
            <person name="Stielow J.B."/>
            <person name="Szollosi G."/>
            <person name="Zifcakova L."/>
            <person name="Stursova M."/>
            <person name="Spatafora J.W."/>
            <person name="Tedersoo L."/>
            <person name="Vaario L.M."/>
            <person name="Yamada A."/>
            <person name="Yan M."/>
            <person name="Wang P."/>
            <person name="Xu J."/>
            <person name="Bruns T."/>
            <person name="Baldrian P."/>
            <person name="Vilgalys R."/>
            <person name="Dunand C."/>
            <person name="Henrissat B."/>
            <person name="Grigoriev I.V."/>
            <person name="Hibbett D."/>
            <person name="Nagy L.G."/>
            <person name="Martin F.M."/>
        </authorList>
    </citation>
    <scope>NUCLEOTIDE SEQUENCE</scope>
    <source>
        <strain evidence="4">UH-Tt-Lm1</strain>
    </source>
</reference>
<dbReference type="AlphaFoldDB" id="A0A9P6L4Q7"/>
<name>A0A9P6L4Q7_9AGAM</name>
<dbReference type="OrthoDB" id="47007at2759"/>